<dbReference type="GO" id="GO:0005737">
    <property type="term" value="C:cytoplasm"/>
    <property type="evidence" value="ECO:0007669"/>
    <property type="project" value="UniProtKB-SubCell"/>
</dbReference>
<keyword evidence="5 8" id="KW-0460">Magnesium</keyword>
<dbReference type="Pfam" id="PF12804">
    <property type="entry name" value="NTP_transf_3"/>
    <property type="match status" value="1"/>
</dbReference>
<evidence type="ECO:0000313" key="11">
    <source>
        <dbReference type="Proteomes" id="UP000253941"/>
    </source>
</evidence>
<evidence type="ECO:0000313" key="10">
    <source>
        <dbReference type="EMBL" id="RDD62775.1"/>
    </source>
</evidence>
<evidence type="ECO:0000256" key="6">
    <source>
        <dbReference type="ARBA" id="ARBA00023134"/>
    </source>
</evidence>
<evidence type="ECO:0000256" key="4">
    <source>
        <dbReference type="ARBA" id="ARBA00022741"/>
    </source>
</evidence>
<keyword evidence="6 8" id="KW-0342">GTP-binding</keyword>
<accession>A0A369TEH6</accession>
<comment type="subunit">
    <text evidence="8">Monomer.</text>
</comment>
<evidence type="ECO:0000259" key="9">
    <source>
        <dbReference type="Pfam" id="PF12804"/>
    </source>
</evidence>
<feature type="binding site" evidence="8">
    <location>
        <position position="112"/>
    </location>
    <ligand>
        <name>GTP</name>
        <dbReference type="ChEBI" id="CHEBI:37565"/>
    </ligand>
</feature>
<comment type="cofactor">
    <cofactor evidence="8">
        <name>Mg(2+)</name>
        <dbReference type="ChEBI" id="CHEBI:18420"/>
    </cofactor>
</comment>
<comment type="caution">
    <text evidence="10">The sequence shown here is derived from an EMBL/GenBank/DDBJ whole genome shotgun (WGS) entry which is preliminary data.</text>
</comment>
<evidence type="ECO:0000256" key="5">
    <source>
        <dbReference type="ARBA" id="ARBA00022842"/>
    </source>
</evidence>
<name>A0A369TEH6_9PROT</name>
<dbReference type="Gene3D" id="3.90.550.10">
    <property type="entry name" value="Spore Coat Polysaccharide Biosynthesis Protein SpsA, Chain A"/>
    <property type="match status" value="1"/>
</dbReference>
<keyword evidence="11" id="KW-1185">Reference proteome</keyword>
<feature type="binding site" evidence="8">
    <location>
        <position position="77"/>
    </location>
    <ligand>
        <name>GTP</name>
        <dbReference type="ChEBI" id="CHEBI:37565"/>
    </ligand>
</feature>
<dbReference type="GO" id="GO:1902758">
    <property type="term" value="P:bis(molybdopterin guanine dinucleotide)molybdenum biosynthetic process"/>
    <property type="evidence" value="ECO:0007669"/>
    <property type="project" value="TreeGrafter"/>
</dbReference>
<evidence type="ECO:0000256" key="2">
    <source>
        <dbReference type="ARBA" id="ARBA00022679"/>
    </source>
</evidence>
<comment type="similarity">
    <text evidence="8">Belongs to the MobA family.</text>
</comment>
<evidence type="ECO:0000256" key="3">
    <source>
        <dbReference type="ARBA" id="ARBA00022723"/>
    </source>
</evidence>
<dbReference type="HAMAP" id="MF_00316">
    <property type="entry name" value="MobA"/>
    <property type="match status" value="1"/>
</dbReference>
<feature type="binding site" evidence="8">
    <location>
        <begin position="16"/>
        <end position="18"/>
    </location>
    <ligand>
        <name>GTP</name>
        <dbReference type="ChEBI" id="CHEBI:37565"/>
    </ligand>
</feature>
<dbReference type="Proteomes" id="UP000253941">
    <property type="component" value="Unassembled WGS sequence"/>
</dbReference>
<dbReference type="PANTHER" id="PTHR19136">
    <property type="entry name" value="MOLYBDENUM COFACTOR GUANYLYLTRANSFERASE"/>
    <property type="match status" value="1"/>
</dbReference>
<comment type="function">
    <text evidence="8">Transfers a GMP moiety from GTP to Mo-molybdopterin (Mo-MPT) cofactor (Moco or molybdenum cofactor) to form Mo-molybdopterin guanine dinucleotide (Mo-MGD) cofactor.</text>
</comment>
<keyword evidence="4 8" id="KW-0547">Nucleotide-binding</keyword>
<dbReference type="SUPFAM" id="SSF53448">
    <property type="entry name" value="Nucleotide-diphospho-sugar transferases"/>
    <property type="match status" value="1"/>
</dbReference>
<organism evidence="10 11">
    <name type="scientific">Ferruginivarius sediminum</name>
    <dbReference type="NCBI Taxonomy" id="2661937"/>
    <lineage>
        <taxon>Bacteria</taxon>
        <taxon>Pseudomonadati</taxon>
        <taxon>Pseudomonadota</taxon>
        <taxon>Alphaproteobacteria</taxon>
        <taxon>Rhodospirillales</taxon>
        <taxon>Rhodospirillaceae</taxon>
        <taxon>Ferruginivarius</taxon>
    </lineage>
</organism>
<feature type="domain" description="MobA-like NTP transferase" evidence="9">
    <location>
        <begin position="13"/>
        <end position="171"/>
    </location>
</feature>
<protein>
    <recommendedName>
        <fullName evidence="8">Molybdenum cofactor guanylyltransferase</fullName>
        <shortName evidence="8">MoCo guanylyltransferase</shortName>
        <ecNumber evidence="8">2.7.7.77</ecNumber>
    </recommendedName>
    <alternativeName>
        <fullName evidence="8">GTP:molybdopterin guanylyltransferase</fullName>
    </alternativeName>
    <alternativeName>
        <fullName evidence="8">Mo-MPT guanylyltransferase</fullName>
    </alternativeName>
    <alternativeName>
        <fullName evidence="8">Molybdopterin guanylyltransferase</fullName>
    </alternativeName>
    <alternativeName>
        <fullName evidence="8">Molybdopterin-guanine dinucleotide synthase</fullName>
        <shortName evidence="8">MGD synthase</shortName>
    </alternativeName>
</protein>
<dbReference type="NCBIfam" id="TIGR02665">
    <property type="entry name" value="molyb_mobA"/>
    <property type="match status" value="1"/>
</dbReference>
<keyword evidence="10" id="KW-0548">Nucleotidyltransferase</keyword>
<sequence>MTERTSADDRVCGVLLAGGQSRRMGGGDKALRPLGGRPLLAHIVERARPQVDALVLNANGDPARFREAGFDLPVAPDVVEGFAGPLAGVLTGMTWAAENAPACRWIATFACDAPFLPADLVARFLDAVKTEEADMACAASEGRSHPVFGLWPVDLRDDLHHAMVEEDIRKVDVWTARYRLATVPFPPAETGQGTIDPFFNTNRPEDLEEAERLAGHLAV</sequence>
<dbReference type="GO" id="GO:0005525">
    <property type="term" value="F:GTP binding"/>
    <property type="evidence" value="ECO:0007669"/>
    <property type="project" value="UniProtKB-UniRule"/>
</dbReference>
<dbReference type="PANTHER" id="PTHR19136:SF81">
    <property type="entry name" value="MOLYBDENUM COFACTOR GUANYLYLTRANSFERASE"/>
    <property type="match status" value="1"/>
</dbReference>
<feature type="binding site" evidence="8">
    <location>
        <position position="112"/>
    </location>
    <ligand>
        <name>Mg(2+)</name>
        <dbReference type="ChEBI" id="CHEBI:18420"/>
    </ligand>
</feature>
<dbReference type="EMBL" id="QPMH01000004">
    <property type="protein sequence ID" value="RDD62775.1"/>
    <property type="molecule type" value="Genomic_DNA"/>
</dbReference>
<dbReference type="EC" id="2.7.7.77" evidence="8"/>
<keyword evidence="1 8" id="KW-0963">Cytoplasm</keyword>
<dbReference type="GO" id="GO:0061603">
    <property type="term" value="F:molybdenum cofactor guanylyltransferase activity"/>
    <property type="evidence" value="ECO:0007669"/>
    <property type="project" value="UniProtKB-EC"/>
</dbReference>
<feature type="binding site" evidence="8">
    <location>
        <position position="29"/>
    </location>
    <ligand>
        <name>GTP</name>
        <dbReference type="ChEBI" id="CHEBI:37565"/>
    </ligand>
</feature>
<comment type="domain">
    <text evidence="8">The N-terminal domain determines nucleotide recognition and specific binding, while the C-terminal domain determines the specific binding to the target protein.</text>
</comment>
<keyword evidence="3 8" id="KW-0479">Metal-binding</keyword>
<dbReference type="InterPro" id="IPR025877">
    <property type="entry name" value="MobA-like_NTP_Trfase"/>
</dbReference>
<comment type="subcellular location">
    <subcellularLocation>
        <location evidence="8">Cytoplasm</location>
    </subcellularLocation>
</comment>
<evidence type="ECO:0000256" key="7">
    <source>
        <dbReference type="ARBA" id="ARBA00023150"/>
    </source>
</evidence>
<feature type="binding site" evidence="8">
    <location>
        <position position="57"/>
    </location>
    <ligand>
        <name>GTP</name>
        <dbReference type="ChEBI" id="CHEBI:37565"/>
    </ligand>
</feature>
<dbReference type="RefSeq" id="WP_114581350.1">
    <property type="nucleotide sequence ID" value="NZ_QPMH01000004.1"/>
</dbReference>
<keyword evidence="2 8" id="KW-0808">Transferase</keyword>
<reference evidence="10 11" key="1">
    <citation type="submission" date="2018-07" db="EMBL/GenBank/DDBJ databases">
        <title>Venubactetium sediminum gen. nov., sp. nov., isolated from a marine solar saltern.</title>
        <authorList>
            <person name="Wang S."/>
        </authorList>
    </citation>
    <scope>NUCLEOTIDE SEQUENCE [LARGE SCALE GENOMIC DNA]</scope>
    <source>
        <strain evidence="10 11">WD2A32</strain>
    </source>
</reference>
<dbReference type="InterPro" id="IPR013482">
    <property type="entry name" value="Molybde_CF_guanTrfase"/>
</dbReference>
<dbReference type="CDD" id="cd02503">
    <property type="entry name" value="MobA"/>
    <property type="match status" value="1"/>
</dbReference>
<comment type="catalytic activity">
    <reaction evidence="8">
        <text>Mo-molybdopterin + GTP + H(+) = Mo-molybdopterin guanine dinucleotide + diphosphate</text>
        <dbReference type="Rhea" id="RHEA:34243"/>
        <dbReference type="ChEBI" id="CHEBI:15378"/>
        <dbReference type="ChEBI" id="CHEBI:33019"/>
        <dbReference type="ChEBI" id="CHEBI:37565"/>
        <dbReference type="ChEBI" id="CHEBI:71302"/>
        <dbReference type="ChEBI" id="CHEBI:71310"/>
        <dbReference type="EC" id="2.7.7.77"/>
    </reaction>
</comment>
<evidence type="ECO:0000256" key="1">
    <source>
        <dbReference type="ARBA" id="ARBA00022490"/>
    </source>
</evidence>
<evidence type="ECO:0000256" key="8">
    <source>
        <dbReference type="HAMAP-Rule" id="MF_00316"/>
    </source>
</evidence>
<keyword evidence="7 8" id="KW-0501">Molybdenum cofactor biosynthesis</keyword>
<proteinExistence type="inferred from homology"/>
<dbReference type="InterPro" id="IPR029044">
    <property type="entry name" value="Nucleotide-diphossugar_trans"/>
</dbReference>
<dbReference type="AlphaFoldDB" id="A0A369TEH6"/>
<dbReference type="GO" id="GO:0046872">
    <property type="term" value="F:metal ion binding"/>
    <property type="evidence" value="ECO:0007669"/>
    <property type="project" value="UniProtKB-KW"/>
</dbReference>
<gene>
    <name evidence="8" type="primary">mobA</name>
    <name evidence="10" type="ORF">DRB17_06355</name>
</gene>